<dbReference type="Pfam" id="PF00573">
    <property type="entry name" value="Ribosomal_L4"/>
    <property type="match status" value="1"/>
</dbReference>
<dbReference type="KEGG" id="efr:EFREU_v1c01330"/>
<dbReference type="GO" id="GO:0003735">
    <property type="term" value="F:structural constituent of ribosome"/>
    <property type="evidence" value="ECO:0007669"/>
    <property type="project" value="InterPro"/>
</dbReference>
<evidence type="ECO:0000256" key="2">
    <source>
        <dbReference type="ARBA" id="ARBA00022980"/>
    </source>
</evidence>
<dbReference type="GO" id="GO:0006412">
    <property type="term" value="P:translation"/>
    <property type="evidence" value="ECO:0007669"/>
    <property type="project" value="UniProtKB-UniRule"/>
</dbReference>
<keyword evidence="2 5" id="KW-0689">Ribosomal protein</keyword>
<evidence type="ECO:0000313" key="6">
    <source>
        <dbReference type="EMBL" id="ATZ16160.1"/>
    </source>
</evidence>
<comment type="subunit">
    <text evidence="5">Part of the 50S ribosomal subunit.</text>
</comment>
<evidence type="ECO:0000256" key="1">
    <source>
        <dbReference type="ARBA" id="ARBA00010528"/>
    </source>
</evidence>
<dbReference type="EMBL" id="CP024962">
    <property type="protein sequence ID" value="ATZ16160.1"/>
    <property type="molecule type" value="Genomic_DNA"/>
</dbReference>
<proteinExistence type="inferred from homology"/>
<comment type="function">
    <text evidence="5">Forms part of the polypeptide exit tunnel.</text>
</comment>
<gene>
    <name evidence="5 6" type="primary">rplD</name>
    <name evidence="6" type="ORF">EFREU_v1c01330</name>
</gene>
<accession>A0A2K8NQP8</accession>
<dbReference type="InterPro" id="IPR023574">
    <property type="entry name" value="Ribosomal_uL4_dom_sf"/>
</dbReference>
<evidence type="ECO:0000256" key="5">
    <source>
        <dbReference type="HAMAP-Rule" id="MF_01328"/>
    </source>
</evidence>
<keyword evidence="5" id="KW-0694">RNA-binding</keyword>
<keyword evidence="5" id="KW-0699">rRNA-binding</keyword>
<dbReference type="RefSeq" id="WP_100609120.1">
    <property type="nucleotide sequence ID" value="NZ_CP024962.1"/>
</dbReference>
<evidence type="ECO:0000256" key="3">
    <source>
        <dbReference type="ARBA" id="ARBA00023274"/>
    </source>
</evidence>
<evidence type="ECO:0000256" key="4">
    <source>
        <dbReference type="ARBA" id="ARBA00035244"/>
    </source>
</evidence>
<dbReference type="OrthoDB" id="9803201at2"/>
<dbReference type="Gene3D" id="3.40.1370.10">
    <property type="match status" value="1"/>
</dbReference>
<dbReference type="PANTHER" id="PTHR10746:SF6">
    <property type="entry name" value="LARGE RIBOSOMAL SUBUNIT PROTEIN UL4M"/>
    <property type="match status" value="1"/>
</dbReference>
<comment type="function">
    <text evidence="5">One of the primary rRNA binding proteins, this protein initially binds near the 5'-end of the 23S rRNA. It is important during the early stages of 50S assembly. It makes multiple contacts with different domains of the 23S rRNA in the assembled 50S subunit and ribosome.</text>
</comment>
<protein>
    <recommendedName>
        <fullName evidence="4 5">Large ribosomal subunit protein uL4</fullName>
    </recommendedName>
</protein>
<sequence length="208" mass="23212">MKVQVLDVKGTKVKDLVLNDQVWAIEPHEQSIYDTVVAQQAALRQGTRKVKTRAEVSGGGRKPWRQKGTGRARQGSIRAPQWRGGGVVFGPTPDINYKKSVNKKVRALAFKSVLSLKAKGNDLTILEKFEFTTPSTKDMVEVMKNLDLNDDKTLIITKEKEDLVIKSANNLSKVKTLNTHQLNVFDLLNANKLLITEEAVQAIEEVYA</sequence>
<dbReference type="InterPro" id="IPR002136">
    <property type="entry name" value="Ribosomal_uL4"/>
</dbReference>
<dbReference type="Proteomes" id="UP000232222">
    <property type="component" value="Chromosome"/>
</dbReference>
<dbReference type="NCBIfam" id="TIGR03953">
    <property type="entry name" value="rplD_bact"/>
    <property type="match status" value="1"/>
</dbReference>
<dbReference type="PANTHER" id="PTHR10746">
    <property type="entry name" value="50S RIBOSOMAL PROTEIN L4"/>
    <property type="match status" value="1"/>
</dbReference>
<organism evidence="6 7">
    <name type="scientific">Entomoplasma freundtii</name>
    <dbReference type="NCBI Taxonomy" id="74700"/>
    <lineage>
        <taxon>Bacteria</taxon>
        <taxon>Bacillati</taxon>
        <taxon>Mycoplasmatota</taxon>
        <taxon>Mollicutes</taxon>
        <taxon>Entomoplasmatales</taxon>
        <taxon>Entomoplasmataceae</taxon>
        <taxon>Entomoplasma</taxon>
    </lineage>
</organism>
<dbReference type="GO" id="GO:0005840">
    <property type="term" value="C:ribosome"/>
    <property type="evidence" value="ECO:0007669"/>
    <property type="project" value="UniProtKB-KW"/>
</dbReference>
<comment type="similarity">
    <text evidence="1 5">Belongs to the universal ribosomal protein uL4 family.</text>
</comment>
<keyword evidence="3 5" id="KW-0687">Ribonucleoprotein</keyword>
<dbReference type="GO" id="GO:1990904">
    <property type="term" value="C:ribonucleoprotein complex"/>
    <property type="evidence" value="ECO:0007669"/>
    <property type="project" value="UniProtKB-KW"/>
</dbReference>
<keyword evidence="7" id="KW-1185">Reference proteome</keyword>
<dbReference type="GO" id="GO:0019843">
    <property type="term" value="F:rRNA binding"/>
    <property type="evidence" value="ECO:0007669"/>
    <property type="project" value="UniProtKB-UniRule"/>
</dbReference>
<dbReference type="InterPro" id="IPR013005">
    <property type="entry name" value="Ribosomal_uL4-like"/>
</dbReference>
<reference evidence="6 7" key="1">
    <citation type="submission" date="2017-11" db="EMBL/GenBank/DDBJ databases">
        <title>Genome sequence of Entomoplasma freundtii BARC 318 (ATCC 51999).</title>
        <authorList>
            <person name="Lo W.-S."/>
            <person name="Gasparich G.E."/>
            <person name="Kuo C.-H."/>
        </authorList>
    </citation>
    <scope>NUCLEOTIDE SEQUENCE [LARGE SCALE GENOMIC DNA]</scope>
    <source>
        <strain evidence="6 7">BARC 318</strain>
    </source>
</reference>
<dbReference type="HAMAP" id="MF_01328_B">
    <property type="entry name" value="Ribosomal_uL4_B"/>
    <property type="match status" value="1"/>
</dbReference>
<evidence type="ECO:0000313" key="7">
    <source>
        <dbReference type="Proteomes" id="UP000232222"/>
    </source>
</evidence>
<dbReference type="SUPFAM" id="SSF52166">
    <property type="entry name" value="Ribosomal protein L4"/>
    <property type="match status" value="1"/>
</dbReference>
<name>A0A2K8NQP8_9MOLU</name>
<dbReference type="AlphaFoldDB" id="A0A2K8NQP8"/>